<evidence type="ECO:0000313" key="4">
    <source>
        <dbReference type="Proteomes" id="UP001596512"/>
    </source>
</evidence>
<protein>
    <recommendedName>
        <fullName evidence="2">AMP-binding enzyme C-terminal domain-containing protein</fullName>
    </recommendedName>
</protein>
<name>A0ABW2TNR6_9PSEU</name>
<comment type="caution">
    <text evidence="3">The sequence shown here is derived from an EMBL/GenBank/DDBJ whole genome shotgun (WGS) entry which is preliminary data.</text>
</comment>
<feature type="domain" description="AMP-binding enzyme C-terminal" evidence="2">
    <location>
        <begin position="37"/>
        <end position="106"/>
    </location>
</feature>
<dbReference type="InterPro" id="IPR042099">
    <property type="entry name" value="ANL_N_sf"/>
</dbReference>
<evidence type="ECO:0000256" key="1">
    <source>
        <dbReference type="SAM" id="MobiDB-lite"/>
    </source>
</evidence>
<evidence type="ECO:0000259" key="2">
    <source>
        <dbReference type="Pfam" id="PF13193"/>
    </source>
</evidence>
<gene>
    <name evidence="3" type="ORF">ACFQV2_17370</name>
</gene>
<reference evidence="4" key="1">
    <citation type="journal article" date="2019" name="Int. J. Syst. Evol. Microbiol.">
        <title>The Global Catalogue of Microorganisms (GCM) 10K type strain sequencing project: providing services to taxonomists for standard genome sequencing and annotation.</title>
        <authorList>
            <consortium name="The Broad Institute Genomics Platform"/>
            <consortium name="The Broad Institute Genome Sequencing Center for Infectious Disease"/>
            <person name="Wu L."/>
            <person name="Ma J."/>
        </authorList>
    </citation>
    <scope>NUCLEOTIDE SEQUENCE [LARGE SCALE GENOMIC DNA]</scope>
    <source>
        <strain evidence="4">JCM 17695</strain>
    </source>
</reference>
<feature type="compositionally biased region" description="Polar residues" evidence="1">
    <location>
        <begin position="150"/>
        <end position="162"/>
    </location>
</feature>
<feature type="region of interest" description="Disordered" evidence="1">
    <location>
        <begin position="115"/>
        <end position="134"/>
    </location>
</feature>
<accession>A0ABW2TNR6</accession>
<dbReference type="Gene3D" id="3.40.50.12780">
    <property type="entry name" value="N-terminal domain of ligase-like"/>
    <property type="match status" value="1"/>
</dbReference>
<dbReference type="PANTHER" id="PTHR45527:SF1">
    <property type="entry name" value="FATTY ACID SYNTHASE"/>
    <property type="match status" value="1"/>
</dbReference>
<sequence>MYRTGDRVRWTADGRLDYLGRADDQVKIRGFRIEPGEVAAALRAQPGVQDAAVVAHQDGTGPARLVAYVVGETGDLRAALADVLPDYLVPAAFVPLPALPQTPSGKLDRRALPAPDFAAGAGTTSRPAPTPNAWWRASGRTCSACPGSGWRTTSSPSAGTRS</sequence>
<feature type="region of interest" description="Disordered" evidence="1">
    <location>
        <begin position="142"/>
        <end position="162"/>
    </location>
</feature>
<evidence type="ECO:0000313" key="3">
    <source>
        <dbReference type="EMBL" id="MFC7615019.1"/>
    </source>
</evidence>
<dbReference type="InterPro" id="IPR045851">
    <property type="entry name" value="AMP-bd_C_sf"/>
</dbReference>
<dbReference type="InterPro" id="IPR025110">
    <property type="entry name" value="AMP-bd_C"/>
</dbReference>
<dbReference type="Proteomes" id="UP001596512">
    <property type="component" value="Unassembled WGS sequence"/>
</dbReference>
<keyword evidence="4" id="KW-1185">Reference proteome</keyword>
<proteinExistence type="predicted"/>
<dbReference type="PANTHER" id="PTHR45527">
    <property type="entry name" value="NONRIBOSOMAL PEPTIDE SYNTHETASE"/>
    <property type="match status" value="1"/>
</dbReference>
<dbReference type="EMBL" id="JBHTEY010000004">
    <property type="protein sequence ID" value="MFC7615019.1"/>
    <property type="molecule type" value="Genomic_DNA"/>
</dbReference>
<dbReference type="SUPFAM" id="SSF56801">
    <property type="entry name" value="Acetyl-CoA synthetase-like"/>
    <property type="match status" value="1"/>
</dbReference>
<dbReference type="Pfam" id="PF13193">
    <property type="entry name" value="AMP-binding_C"/>
    <property type="match status" value="1"/>
</dbReference>
<organism evidence="3 4">
    <name type="scientific">Actinokineospora soli</name>
    <dbReference type="NCBI Taxonomy" id="1048753"/>
    <lineage>
        <taxon>Bacteria</taxon>
        <taxon>Bacillati</taxon>
        <taxon>Actinomycetota</taxon>
        <taxon>Actinomycetes</taxon>
        <taxon>Pseudonocardiales</taxon>
        <taxon>Pseudonocardiaceae</taxon>
        <taxon>Actinokineospora</taxon>
    </lineage>
</organism>
<dbReference type="Gene3D" id="3.30.300.30">
    <property type="match status" value="1"/>
</dbReference>